<accession>A0AAU7T5N4</accession>
<dbReference type="InterPro" id="IPR000600">
    <property type="entry name" value="ROK"/>
</dbReference>
<sequence length="286" mass="29502">MLGIDIGGTRTKWVQWSPEYGVLDHGELATPRDLRAVVELTVALIRDADVAAAGIAVPGCLSDDLRRIELLPNLPGPWADLPFADEVETRTGVPVRLVNDARAFATAELRMGAARGVDDALFVTIGTGIGGALALNGEVVRARGDAVGELGHMICRPDGTACGCGARGCLETVAGGWALVAQVRARGGRAETPEDVVRSTGQVERDVLDDAGRALGLVLSNVVAYTGVTTVVIGGGVAPAFAYLRPAVEAELVHRARLTGPVDLRLAHLGPTAGALGAAIITGADR</sequence>
<protein>
    <submittedName>
        <fullName evidence="2">ROK family protein</fullName>
    </submittedName>
</protein>
<dbReference type="EMBL" id="CP158165">
    <property type="protein sequence ID" value="XBV22116.1"/>
    <property type="molecule type" value="Genomic_DNA"/>
</dbReference>
<evidence type="ECO:0000313" key="2">
    <source>
        <dbReference type="EMBL" id="XBV22116.1"/>
    </source>
</evidence>
<dbReference type="PANTHER" id="PTHR18964:SF149">
    <property type="entry name" value="BIFUNCTIONAL UDP-N-ACETYLGLUCOSAMINE 2-EPIMERASE_N-ACETYLMANNOSAMINE KINASE"/>
    <property type="match status" value="1"/>
</dbReference>
<reference evidence="2" key="1">
    <citation type="submission" date="2024-06" db="EMBL/GenBank/DDBJ databases">
        <title>Kribbella sp. strain HUAS MG21 genome sequences.</title>
        <authorList>
            <person name="Mo P."/>
        </authorList>
    </citation>
    <scope>NUCLEOTIDE SEQUENCE</scope>
    <source>
        <strain evidence="2">HUAS MG21</strain>
    </source>
</reference>
<organism evidence="2">
    <name type="scientific">Kribbella sp. HUAS MG21</name>
    <dbReference type="NCBI Taxonomy" id="3160966"/>
    <lineage>
        <taxon>Bacteria</taxon>
        <taxon>Bacillati</taxon>
        <taxon>Actinomycetota</taxon>
        <taxon>Actinomycetes</taxon>
        <taxon>Propionibacteriales</taxon>
        <taxon>Kribbellaceae</taxon>
        <taxon>Kribbella</taxon>
    </lineage>
</organism>
<dbReference type="AlphaFoldDB" id="A0AAU7T5N4"/>
<gene>
    <name evidence="2" type="ORF">ABN611_26555</name>
</gene>
<dbReference type="InterPro" id="IPR043129">
    <property type="entry name" value="ATPase_NBD"/>
</dbReference>
<comment type="similarity">
    <text evidence="1">Belongs to the ROK (NagC/XylR) family.</text>
</comment>
<dbReference type="SUPFAM" id="SSF53067">
    <property type="entry name" value="Actin-like ATPase domain"/>
    <property type="match status" value="1"/>
</dbReference>
<dbReference type="Gene3D" id="3.30.420.40">
    <property type="match status" value="2"/>
</dbReference>
<proteinExistence type="inferred from homology"/>
<dbReference type="PANTHER" id="PTHR18964">
    <property type="entry name" value="ROK (REPRESSOR, ORF, KINASE) FAMILY"/>
    <property type="match status" value="1"/>
</dbReference>
<dbReference type="Pfam" id="PF00480">
    <property type="entry name" value="ROK"/>
    <property type="match status" value="1"/>
</dbReference>
<name>A0AAU7T5N4_9ACTN</name>
<dbReference type="RefSeq" id="WP_350274962.1">
    <property type="nucleotide sequence ID" value="NZ_CP158165.1"/>
</dbReference>
<evidence type="ECO:0000256" key="1">
    <source>
        <dbReference type="ARBA" id="ARBA00006479"/>
    </source>
</evidence>